<dbReference type="EMBL" id="JABSTV010001250">
    <property type="protein sequence ID" value="KAH7955764.1"/>
    <property type="molecule type" value="Genomic_DNA"/>
</dbReference>
<dbReference type="AlphaFoldDB" id="A0A9D4PU13"/>
<keyword evidence="2" id="KW-1185">Reference proteome</keyword>
<proteinExistence type="predicted"/>
<dbReference type="VEuPathDB" id="VectorBase:RSAN_036650"/>
<organism evidence="1 2">
    <name type="scientific">Rhipicephalus sanguineus</name>
    <name type="common">Brown dog tick</name>
    <name type="synonym">Ixodes sanguineus</name>
    <dbReference type="NCBI Taxonomy" id="34632"/>
    <lineage>
        <taxon>Eukaryota</taxon>
        <taxon>Metazoa</taxon>
        <taxon>Ecdysozoa</taxon>
        <taxon>Arthropoda</taxon>
        <taxon>Chelicerata</taxon>
        <taxon>Arachnida</taxon>
        <taxon>Acari</taxon>
        <taxon>Parasitiformes</taxon>
        <taxon>Ixodida</taxon>
        <taxon>Ixodoidea</taxon>
        <taxon>Ixodidae</taxon>
        <taxon>Rhipicephalinae</taxon>
        <taxon>Rhipicephalus</taxon>
        <taxon>Rhipicephalus</taxon>
    </lineage>
</organism>
<gene>
    <name evidence="1" type="ORF">HPB52_003836</name>
</gene>
<name>A0A9D4PU13_RHISA</name>
<protein>
    <submittedName>
        <fullName evidence="1">Uncharacterized protein</fullName>
    </submittedName>
</protein>
<evidence type="ECO:0000313" key="1">
    <source>
        <dbReference type="EMBL" id="KAH7955764.1"/>
    </source>
</evidence>
<accession>A0A9D4PU13</accession>
<dbReference type="Proteomes" id="UP000821837">
    <property type="component" value="Unassembled WGS sequence"/>
</dbReference>
<comment type="caution">
    <text evidence="1">The sequence shown here is derived from an EMBL/GenBank/DDBJ whole genome shotgun (WGS) entry which is preliminary data.</text>
</comment>
<evidence type="ECO:0000313" key="2">
    <source>
        <dbReference type="Proteomes" id="UP000821837"/>
    </source>
</evidence>
<sequence>MKQEIDEAVRSIRMSDELCDLFAFIAGFGFSYQDAENEKSLESLSMSLRNIEFDVLMVFVPAATVYATTQGINHFIFPRLNSATSS</sequence>
<reference evidence="1" key="1">
    <citation type="journal article" date="2020" name="Cell">
        <title>Large-Scale Comparative Analyses of Tick Genomes Elucidate Their Genetic Diversity and Vector Capacities.</title>
        <authorList>
            <consortium name="Tick Genome and Microbiome Consortium (TIGMIC)"/>
            <person name="Jia N."/>
            <person name="Wang J."/>
            <person name="Shi W."/>
            <person name="Du L."/>
            <person name="Sun Y."/>
            <person name="Zhan W."/>
            <person name="Jiang J.F."/>
            <person name="Wang Q."/>
            <person name="Zhang B."/>
            <person name="Ji P."/>
            <person name="Bell-Sakyi L."/>
            <person name="Cui X.M."/>
            <person name="Yuan T.T."/>
            <person name="Jiang B.G."/>
            <person name="Yang W.F."/>
            <person name="Lam T.T."/>
            <person name="Chang Q.C."/>
            <person name="Ding S.J."/>
            <person name="Wang X.J."/>
            <person name="Zhu J.G."/>
            <person name="Ruan X.D."/>
            <person name="Zhao L."/>
            <person name="Wei J.T."/>
            <person name="Ye R.Z."/>
            <person name="Que T.C."/>
            <person name="Du C.H."/>
            <person name="Zhou Y.H."/>
            <person name="Cheng J.X."/>
            <person name="Dai P.F."/>
            <person name="Guo W.B."/>
            <person name="Han X.H."/>
            <person name="Huang E.J."/>
            <person name="Li L.F."/>
            <person name="Wei W."/>
            <person name="Gao Y.C."/>
            <person name="Liu J.Z."/>
            <person name="Shao H.Z."/>
            <person name="Wang X."/>
            <person name="Wang C.C."/>
            <person name="Yang T.C."/>
            <person name="Huo Q.B."/>
            <person name="Li W."/>
            <person name="Chen H.Y."/>
            <person name="Chen S.E."/>
            <person name="Zhou L.G."/>
            <person name="Ni X.B."/>
            <person name="Tian J.H."/>
            <person name="Sheng Y."/>
            <person name="Liu T."/>
            <person name="Pan Y.S."/>
            <person name="Xia L.Y."/>
            <person name="Li J."/>
            <person name="Zhao F."/>
            <person name="Cao W.C."/>
        </authorList>
    </citation>
    <scope>NUCLEOTIDE SEQUENCE</scope>
    <source>
        <strain evidence="1">Rsan-2018</strain>
    </source>
</reference>
<reference evidence="1" key="2">
    <citation type="submission" date="2021-09" db="EMBL/GenBank/DDBJ databases">
        <authorList>
            <person name="Jia N."/>
            <person name="Wang J."/>
            <person name="Shi W."/>
            <person name="Du L."/>
            <person name="Sun Y."/>
            <person name="Zhan W."/>
            <person name="Jiang J."/>
            <person name="Wang Q."/>
            <person name="Zhang B."/>
            <person name="Ji P."/>
            <person name="Sakyi L.B."/>
            <person name="Cui X."/>
            <person name="Yuan T."/>
            <person name="Jiang B."/>
            <person name="Yang W."/>
            <person name="Lam T.T.-Y."/>
            <person name="Chang Q."/>
            <person name="Ding S."/>
            <person name="Wang X."/>
            <person name="Zhu J."/>
            <person name="Ruan X."/>
            <person name="Zhao L."/>
            <person name="Wei J."/>
            <person name="Que T."/>
            <person name="Du C."/>
            <person name="Cheng J."/>
            <person name="Dai P."/>
            <person name="Han X."/>
            <person name="Huang E."/>
            <person name="Gao Y."/>
            <person name="Liu J."/>
            <person name="Shao H."/>
            <person name="Ye R."/>
            <person name="Li L."/>
            <person name="Wei W."/>
            <person name="Wang X."/>
            <person name="Wang C."/>
            <person name="Huo Q."/>
            <person name="Li W."/>
            <person name="Guo W."/>
            <person name="Chen H."/>
            <person name="Chen S."/>
            <person name="Zhou L."/>
            <person name="Zhou L."/>
            <person name="Ni X."/>
            <person name="Tian J."/>
            <person name="Zhou Y."/>
            <person name="Sheng Y."/>
            <person name="Liu T."/>
            <person name="Pan Y."/>
            <person name="Xia L."/>
            <person name="Li J."/>
            <person name="Zhao F."/>
            <person name="Cao W."/>
        </authorList>
    </citation>
    <scope>NUCLEOTIDE SEQUENCE</scope>
    <source>
        <strain evidence="1">Rsan-2018</strain>
        <tissue evidence="1">Larvae</tissue>
    </source>
</reference>